<evidence type="ECO:0000256" key="4">
    <source>
        <dbReference type="RuleBase" id="RU361153"/>
    </source>
</evidence>
<evidence type="ECO:0000256" key="3">
    <source>
        <dbReference type="ARBA" id="ARBA00023295"/>
    </source>
</evidence>
<dbReference type="InterPro" id="IPR050386">
    <property type="entry name" value="Glycosyl_hydrolase_5"/>
</dbReference>
<proteinExistence type="inferred from homology"/>
<dbReference type="AlphaFoldDB" id="A0A127JZX7"/>
<feature type="domain" description="Glycoside hydrolase family 5" evidence="5">
    <location>
        <begin position="29"/>
        <end position="287"/>
    </location>
</feature>
<evidence type="ECO:0000256" key="2">
    <source>
        <dbReference type="ARBA" id="ARBA00022801"/>
    </source>
</evidence>
<dbReference type="Gene3D" id="3.20.20.80">
    <property type="entry name" value="Glycosidases"/>
    <property type="match status" value="1"/>
</dbReference>
<sequence length="312" mass="35560">MARSLGRGINLGNMLDAPREGDWGVKFDPAYIDKMAGTFTTVRLPVRWSNNAAPTADAAINEAFARRVDSIVDALLARGFYVILDLHHYTQISSDKLHHNEFAVDPEVLDVRLVNMWRQLAARYKDRPPKLIFELLNEPHGRLNGEAWNTLSVKVLAEVRKTNPTRTVIIGPGEWNSIHELSRLRLPRDRNIIVAIHNYDPFPFTHQGADFMPQFPQGPTCCSDADRKMIVDALDKARRWNESSGYPVHLGEFGTYEKADIKSREAYARIVRDEAERRGIGWAYWEFASPSFGMYSPKSGDWVEPIRRALLD</sequence>
<evidence type="ECO:0000256" key="1">
    <source>
        <dbReference type="ARBA" id="ARBA00022729"/>
    </source>
</evidence>
<dbReference type="PANTHER" id="PTHR31297:SF17">
    <property type="entry name" value="ENDOGLUCANASE"/>
    <property type="match status" value="1"/>
</dbReference>
<evidence type="ECO:0000313" key="7">
    <source>
        <dbReference type="Proteomes" id="UP000070433"/>
    </source>
</evidence>
<comment type="similarity">
    <text evidence="4">Belongs to the glycosyl hydrolase 5 (cellulase A) family.</text>
</comment>
<dbReference type="InterPro" id="IPR018087">
    <property type="entry name" value="Glyco_hydro_5_CS"/>
</dbReference>
<dbReference type="Pfam" id="PF00150">
    <property type="entry name" value="Cellulase"/>
    <property type="match status" value="1"/>
</dbReference>
<dbReference type="GO" id="GO:0009251">
    <property type="term" value="P:glucan catabolic process"/>
    <property type="evidence" value="ECO:0007669"/>
    <property type="project" value="TreeGrafter"/>
</dbReference>
<keyword evidence="1" id="KW-0732">Signal</keyword>
<gene>
    <name evidence="6" type="ORF">UC35_16420</name>
</gene>
<keyword evidence="7" id="KW-1185">Reference proteome</keyword>
<accession>A0A127JZX7</accession>
<protein>
    <recommendedName>
        <fullName evidence="5">Glycoside hydrolase family 5 domain-containing protein</fullName>
    </recommendedName>
</protein>
<evidence type="ECO:0000313" key="6">
    <source>
        <dbReference type="EMBL" id="AMO25510.1"/>
    </source>
</evidence>
<reference evidence="6 7" key="1">
    <citation type="journal article" date="2014" name="Int. J. Syst. Evol. Microbiol.">
        <title>Ramlibacter solisilvae sp. nov., isolated from forest soil, and emended description of the genus Ramlibacter.</title>
        <authorList>
            <person name="Lee H.J."/>
            <person name="Lee S.H."/>
            <person name="Lee S.S."/>
            <person name="Lee J.S."/>
            <person name="Kim Y."/>
            <person name="Kim S.C."/>
            <person name="Jeon C.O."/>
        </authorList>
    </citation>
    <scope>NUCLEOTIDE SEQUENCE [LARGE SCALE GENOMIC DNA]</scope>
    <source>
        <strain evidence="6 7">5-10</strain>
    </source>
</reference>
<name>A0A127JZX7_9BURK</name>
<dbReference type="EMBL" id="CP010951">
    <property type="protein sequence ID" value="AMO25510.1"/>
    <property type="molecule type" value="Genomic_DNA"/>
</dbReference>
<dbReference type="PANTHER" id="PTHR31297">
    <property type="entry name" value="GLUCAN ENDO-1,6-BETA-GLUCOSIDASE B"/>
    <property type="match status" value="1"/>
</dbReference>
<organism evidence="6 7">
    <name type="scientific">Ramlibacter tataouinensis</name>
    <dbReference type="NCBI Taxonomy" id="94132"/>
    <lineage>
        <taxon>Bacteria</taxon>
        <taxon>Pseudomonadati</taxon>
        <taxon>Pseudomonadota</taxon>
        <taxon>Betaproteobacteria</taxon>
        <taxon>Burkholderiales</taxon>
        <taxon>Comamonadaceae</taxon>
        <taxon>Ramlibacter</taxon>
    </lineage>
</organism>
<dbReference type="PATRIC" id="fig|94132.3.peg.3350"/>
<keyword evidence="2 4" id="KW-0378">Hydrolase</keyword>
<evidence type="ECO:0000259" key="5">
    <source>
        <dbReference type="Pfam" id="PF00150"/>
    </source>
</evidence>
<dbReference type="GO" id="GO:0009986">
    <property type="term" value="C:cell surface"/>
    <property type="evidence" value="ECO:0007669"/>
    <property type="project" value="TreeGrafter"/>
</dbReference>
<dbReference type="InterPro" id="IPR017853">
    <property type="entry name" value="GH"/>
</dbReference>
<dbReference type="InterPro" id="IPR001547">
    <property type="entry name" value="Glyco_hydro_5"/>
</dbReference>
<dbReference type="GO" id="GO:0008422">
    <property type="term" value="F:beta-glucosidase activity"/>
    <property type="evidence" value="ECO:0007669"/>
    <property type="project" value="TreeGrafter"/>
</dbReference>
<dbReference type="Proteomes" id="UP000070433">
    <property type="component" value="Chromosome"/>
</dbReference>
<dbReference type="PROSITE" id="PS00659">
    <property type="entry name" value="GLYCOSYL_HYDROL_F5"/>
    <property type="match status" value="1"/>
</dbReference>
<dbReference type="SUPFAM" id="SSF51445">
    <property type="entry name" value="(Trans)glycosidases"/>
    <property type="match status" value="1"/>
</dbReference>
<dbReference type="GO" id="GO:0005576">
    <property type="term" value="C:extracellular region"/>
    <property type="evidence" value="ECO:0007669"/>
    <property type="project" value="TreeGrafter"/>
</dbReference>
<keyword evidence="3 4" id="KW-0326">Glycosidase</keyword>